<feature type="domain" description="Methyltransferase type 11" evidence="4">
    <location>
        <begin position="97"/>
        <end position="187"/>
    </location>
</feature>
<dbReference type="AlphaFoldDB" id="A0ABD0JL11"/>
<dbReference type="Pfam" id="PF08241">
    <property type="entry name" value="Methyltransf_11"/>
    <property type="match status" value="1"/>
</dbReference>
<reference evidence="5 6" key="1">
    <citation type="journal article" date="2023" name="Sci. Data">
        <title>Genome assembly of the Korean intertidal mud-creeper Batillaria attramentaria.</title>
        <authorList>
            <person name="Patra A.K."/>
            <person name="Ho P.T."/>
            <person name="Jun S."/>
            <person name="Lee S.J."/>
            <person name="Kim Y."/>
            <person name="Won Y.J."/>
        </authorList>
    </citation>
    <scope>NUCLEOTIDE SEQUENCE [LARGE SCALE GENOMIC DNA]</scope>
    <source>
        <strain evidence="5">Wonlab-2016</strain>
    </source>
</reference>
<dbReference type="PANTHER" id="PTHR44942:SF4">
    <property type="entry name" value="METHYLTRANSFERASE TYPE 11 DOMAIN-CONTAINING PROTEIN"/>
    <property type="match status" value="1"/>
</dbReference>
<evidence type="ECO:0000259" key="4">
    <source>
        <dbReference type="Pfam" id="PF08241"/>
    </source>
</evidence>
<dbReference type="EMBL" id="JACVVK020000398">
    <property type="protein sequence ID" value="KAK7475670.1"/>
    <property type="molecule type" value="Genomic_DNA"/>
</dbReference>
<comment type="caution">
    <text evidence="5">The sequence shown here is derived from an EMBL/GenBank/DDBJ whole genome shotgun (WGS) entry which is preliminary data.</text>
</comment>
<protein>
    <recommendedName>
        <fullName evidence="4">Methyltransferase type 11 domain-containing protein</fullName>
    </recommendedName>
</protein>
<dbReference type="SUPFAM" id="SSF53335">
    <property type="entry name" value="S-adenosyl-L-methionine-dependent methyltransferases"/>
    <property type="match status" value="1"/>
</dbReference>
<sequence length="317" mass="36020">MRHVVRCALWSAHSVLFHHRKVTNDPSIKWSLETCQTLHRTFFSGSSEKRHSSKGGILFGTTAVTDYAKYGPPYGRDIFKTIIDFCNEKACRFVLAVDVGCGSGRSTVPLAAHFDKVIGVDINPKRIAEAPTDVPNVSFRVGPGEDLSFLEDGSVDLVTAAHSMHRMDVDALYPEVQRVLIPGGSFVSYGYGLVRSDEEVVQKVFDHFYNEILGSFWFGGREEILELYRGFNLPFPGWRRDDSLQAERTWSVDHVIGYLLTSPEWQKYLARNPESNAMEDIRKMLRQVYRSGEPTDAERLVKVRWPVYMLMGHKPLN</sequence>
<gene>
    <name evidence="5" type="ORF">BaRGS_00033096</name>
</gene>
<dbReference type="Gene3D" id="3.40.50.150">
    <property type="entry name" value="Vaccinia Virus protein VP39"/>
    <property type="match status" value="1"/>
</dbReference>
<evidence type="ECO:0000313" key="6">
    <source>
        <dbReference type="Proteomes" id="UP001519460"/>
    </source>
</evidence>
<dbReference type="InterPro" id="IPR013216">
    <property type="entry name" value="Methyltransf_11"/>
</dbReference>
<evidence type="ECO:0000313" key="5">
    <source>
        <dbReference type="EMBL" id="KAK7475670.1"/>
    </source>
</evidence>
<dbReference type="CDD" id="cd02440">
    <property type="entry name" value="AdoMet_MTases"/>
    <property type="match status" value="1"/>
</dbReference>
<keyword evidence="3" id="KW-0808">Transferase</keyword>
<dbReference type="InterPro" id="IPR051052">
    <property type="entry name" value="Diverse_substrate_MTase"/>
</dbReference>
<proteinExistence type="inferred from homology"/>
<evidence type="ECO:0000256" key="1">
    <source>
        <dbReference type="ARBA" id="ARBA00008361"/>
    </source>
</evidence>
<keyword evidence="2" id="KW-0489">Methyltransferase</keyword>
<evidence type="ECO:0000256" key="3">
    <source>
        <dbReference type="ARBA" id="ARBA00022679"/>
    </source>
</evidence>
<dbReference type="InterPro" id="IPR029063">
    <property type="entry name" value="SAM-dependent_MTases_sf"/>
</dbReference>
<name>A0ABD0JL11_9CAEN</name>
<keyword evidence="6" id="KW-1185">Reference proteome</keyword>
<evidence type="ECO:0000256" key="2">
    <source>
        <dbReference type="ARBA" id="ARBA00022603"/>
    </source>
</evidence>
<organism evidence="5 6">
    <name type="scientific">Batillaria attramentaria</name>
    <dbReference type="NCBI Taxonomy" id="370345"/>
    <lineage>
        <taxon>Eukaryota</taxon>
        <taxon>Metazoa</taxon>
        <taxon>Spiralia</taxon>
        <taxon>Lophotrochozoa</taxon>
        <taxon>Mollusca</taxon>
        <taxon>Gastropoda</taxon>
        <taxon>Caenogastropoda</taxon>
        <taxon>Sorbeoconcha</taxon>
        <taxon>Cerithioidea</taxon>
        <taxon>Batillariidae</taxon>
        <taxon>Batillaria</taxon>
    </lineage>
</organism>
<dbReference type="PANTHER" id="PTHR44942">
    <property type="entry name" value="METHYLTRANSF_11 DOMAIN-CONTAINING PROTEIN"/>
    <property type="match status" value="1"/>
</dbReference>
<dbReference type="GO" id="GO:0008168">
    <property type="term" value="F:methyltransferase activity"/>
    <property type="evidence" value="ECO:0007669"/>
    <property type="project" value="UniProtKB-KW"/>
</dbReference>
<comment type="similarity">
    <text evidence="1">Belongs to the methyltransferase superfamily.</text>
</comment>
<dbReference type="GO" id="GO:0032259">
    <property type="term" value="P:methylation"/>
    <property type="evidence" value="ECO:0007669"/>
    <property type="project" value="UniProtKB-KW"/>
</dbReference>
<dbReference type="Proteomes" id="UP001519460">
    <property type="component" value="Unassembled WGS sequence"/>
</dbReference>
<accession>A0ABD0JL11</accession>